<dbReference type="InterPro" id="IPR025905">
    <property type="entry name" value="NVEALA"/>
</dbReference>
<proteinExistence type="predicted"/>
<dbReference type="RefSeq" id="WP_117866648.1">
    <property type="nucleotide sequence ID" value="NZ_QRZC01000043.1"/>
</dbReference>
<dbReference type="Pfam" id="PF14055">
    <property type="entry name" value="NVEALA"/>
    <property type="match status" value="1"/>
</dbReference>
<dbReference type="AlphaFoldDB" id="A0A412X4P4"/>
<feature type="chain" id="PRO_5019289437" evidence="1">
    <location>
        <begin position="18"/>
        <end position="85"/>
    </location>
</feature>
<dbReference type="Proteomes" id="UP000285343">
    <property type="component" value="Unassembled WGS sequence"/>
</dbReference>
<comment type="caution">
    <text evidence="2">The sequence shown here is derived from an EMBL/GenBank/DDBJ whole genome shotgun (WGS) entry which is preliminary data.</text>
</comment>
<organism evidence="2 3">
    <name type="scientific">Bacteroides uniformis</name>
    <dbReference type="NCBI Taxonomy" id="820"/>
    <lineage>
        <taxon>Bacteria</taxon>
        <taxon>Pseudomonadati</taxon>
        <taxon>Bacteroidota</taxon>
        <taxon>Bacteroidia</taxon>
        <taxon>Bacteroidales</taxon>
        <taxon>Bacteroidaceae</taxon>
        <taxon>Bacteroides</taxon>
    </lineage>
</organism>
<gene>
    <name evidence="2" type="ORF">DWW14_21705</name>
</gene>
<evidence type="ECO:0000313" key="2">
    <source>
        <dbReference type="EMBL" id="RGV35662.1"/>
    </source>
</evidence>
<protein>
    <submittedName>
        <fullName evidence="2">Transporter</fullName>
    </submittedName>
</protein>
<dbReference type="EMBL" id="QRZC01000043">
    <property type="protein sequence ID" value="RGV35662.1"/>
    <property type="molecule type" value="Genomic_DNA"/>
</dbReference>
<feature type="signal peptide" evidence="1">
    <location>
        <begin position="1"/>
        <end position="17"/>
    </location>
</feature>
<name>A0A412X4P4_BACUN</name>
<evidence type="ECO:0000313" key="3">
    <source>
        <dbReference type="Proteomes" id="UP000285343"/>
    </source>
</evidence>
<keyword evidence="1" id="KW-0732">Signal</keyword>
<evidence type="ECO:0000256" key="1">
    <source>
        <dbReference type="SAM" id="SignalP"/>
    </source>
</evidence>
<accession>A0A412X4P4</accession>
<sequence length="85" mass="9192">MKKIMKIAFVATFAAVAGYGVYTSQKVDTMTDLMLANVEALAGGESVDRDDCMVAPDLCSMVVIYPDGDYGEDILLGHTKRPGWI</sequence>
<reference evidence="2 3" key="1">
    <citation type="submission" date="2018-08" db="EMBL/GenBank/DDBJ databases">
        <title>A genome reference for cultivated species of the human gut microbiota.</title>
        <authorList>
            <person name="Zou Y."/>
            <person name="Xue W."/>
            <person name="Luo G."/>
        </authorList>
    </citation>
    <scope>NUCLEOTIDE SEQUENCE [LARGE SCALE GENOMIC DNA]</scope>
    <source>
        <strain evidence="2 3">AF14-42</strain>
    </source>
</reference>